<dbReference type="RefSeq" id="WP_377822022.1">
    <property type="nucleotide sequence ID" value="NZ_JBHSWJ010000002.1"/>
</dbReference>
<accession>A0ABW2ASG3</accession>
<sequence>MSDTVSRRPAGHDETVHANRTWWDAEAAEYVAEHGGFLGDSDLVWGPEGWTEQELQLLGARPDDRVLEVGAGAAQGSRYLQKIGVRRVVATDLSAGMLAQGRLIDGSAGTQLPMVQCDATRLPFADRSFDLVFTAYGAIPFIADTATVMTEVYRVLDAGGRWVFATTHPLRWAFPDAPGPEGLTVASSYFDRTPYVEQDSTGRATYVEHHRTLGDRIRELAAAGFVLNDVVEPEWPERNDEVWGGWSPLRGRLIPGTAIFVAHRPD</sequence>
<dbReference type="PANTHER" id="PTHR42912">
    <property type="entry name" value="METHYLTRANSFERASE"/>
    <property type="match status" value="1"/>
</dbReference>
<reference evidence="3" key="1">
    <citation type="journal article" date="2019" name="Int. J. Syst. Evol. Microbiol.">
        <title>The Global Catalogue of Microorganisms (GCM) 10K type strain sequencing project: providing services to taxonomists for standard genome sequencing and annotation.</title>
        <authorList>
            <consortium name="The Broad Institute Genomics Platform"/>
            <consortium name="The Broad Institute Genome Sequencing Center for Infectious Disease"/>
            <person name="Wu L."/>
            <person name="Ma J."/>
        </authorList>
    </citation>
    <scope>NUCLEOTIDE SEQUENCE [LARGE SCALE GENOMIC DNA]</scope>
    <source>
        <strain evidence="3">NBRC 106593</strain>
    </source>
</reference>
<protein>
    <submittedName>
        <fullName evidence="2">Class I SAM-dependent methyltransferase</fullName>
        <ecNumber evidence="2">2.1.1.-</ecNumber>
    </submittedName>
</protein>
<evidence type="ECO:0000259" key="1">
    <source>
        <dbReference type="Pfam" id="PF08241"/>
    </source>
</evidence>
<gene>
    <name evidence="2" type="ORF">ACFQBT_08795</name>
</gene>
<keyword evidence="2" id="KW-0489">Methyltransferase</keyword>
<feature type="domain" description="Methyltransferase type 11" evidence="1">
    <location>
        <begin position="67"/>
        <end position="164"/>
    </location>
</feature>
<dbReference type="Gene3D" id="3.40.50.150">
    <property type="entry name" value="Vaccinia Virus protein VP39"/>
    <property type="match status" value="1"/>
</dbReference>
<dbReference type="Proteomes" id="UP001596356">
    <property type="component" value="Unassembled WGS sequence"/>
</dbReference>
<dbReference type="InterPro" id="IPR013216">
    <property type="entry name" value="Methyltransf_11"/>
</dbReference>
<comment type="caution">
    <text evidence="2">The sequence shown here is derived from an EMBL/GenBank/DDBJ whole genome shotgun (WGS) entry which is preliminary data.</text>
</comment>
<dbReference type="SUPFAM" id="SSF53335">
    <property type="entry name" value="S-adenosyl-L-methionine-dependent methyltransferases"/>
    <property type="match status" value="1"/>
</dbReference>
<name>A0ABW2ASG3_9MICO</name>
<dbReference type="PANTHER" id="PTHR42912:SF93">
    <property type="entry name" value="N6-ADENOSINE-METHYLTRANSFERASE TMT1A"/>
    <property type="match status" value="1"/>
</dbReference>
<dbReference type="InterPro" id="IPR029063">
    <property type="entry name" value="SAM-dependent_MTases_sf"/>
</dbReference>
<evidence type="ECO:0000313" key="3">
    <source>
        <dbReference type="Proteomes" id="UP001596356"/>
    </source>
</evidence>
<keyword evidence="3" id="KW-1185">Reference proteome</keyword>
<dbReference type="GO" id="GO:0008168">
    <property type="term" value="F:methyltransferase activity"/>
    <property type="evidence" value="ECO:0007669"/>
    <property type="project" value="UniProtKB-KW"/>
</dbReference>
<dbReference type="EMBL" id="JBHSWJ010000002">
    <property type="protein sequence ID" value="MFC6713911.1"/>
    <property type="molecule type" value="Genomic_DNA"/>
</dbReference>
<dbReference type="InterPro" id="IPR050508">
    <property type="entry name" value="Methyltransf_Superfamily"/>
</dbReference>
<dbReference type="Pfam" id="PF08241">
    <property type="entry name" value="Methyltransf_11"/>
    <property type="match status" value="1"/>
</dbReference>
<keyword evidence="2" id="KW-0808">Transferase</keyword>
<proteinExistence type="predicted"/>
<dbReference type="GO" id="GO:0032259">
    <property type="term" value="P:methylation"/>
    <property type="evidence" value="ECO:0007669"/>
    <property type="project" value="UniProtKB-KW"/>
</dbReference>
<evidence type="ECO:0000313" key="2">
    <source>
        <dbReference type="EMBL" id="MFC6713911.1"/>
    </source>
</evidence>
<organism evidence="2 3">
    <name type="scientific">Branchiibius cervicis</name>
    <dbReference type="NCBI Taxonomy" id="908252"/>
    <lineage>
        <taxon>Bacteria</taxon>
        <taxon>Bacillati</taxon>
        <taxon>Actinomycetota</taxon>
        <taxon>Actinomycetes</taxon>
        <taxon>Micrococcales</taxon>
        <taxon>Dermacoccaceae</taxon>
        <taxon>Branchiibius</taxon>
    </lineage>
</organism>
<dbReference type="EC" id="2.1.1.-" evidence="2"/>
<dbReference type="CDD" id="cd02440">
    <property type="entry name" value="AdoMet_MTases"/>
    <property type="match status" value="1"/>
</dbReference>